<dbReference type="HOGENOM" id="CLU_2922061_0_0_1"/>
<dbReference type="Proteomes" id="UP000029964">
    <property type="component" value="Unassembled WGS sequence"/>
</dbReference>
<protein>
    <submittedName>
        <fullName evidence="1">Uncharacterized protein</fullName>
    </submittedName>
</protein>
<name>A0A086T5H5_HAPC1</name>
<evidence type="ECO:0000313" key="1">
    <source>
        <dbReference type="EMBL" id="KFH44607.1"/>
    </source>
</evidence>
<sequence>MSHLGPRMQVRGFCGGGANANHWFCTSGGRMDGTRPFPPVLAQAGMLQAIIIGFGPDYEYE</sequence>
<evidence type="ECO:0000313" key="2">
    <source>
        <dbReference type="Proteomes" id="UP000029964"/>
    </source>
</evidence>
<comment type="caution">
    <text evidence="1">The sequence shown here is derived from an EMBL/GenBank/DDBJ whole genome shotgun (WGS) entry which is preliminary data.</text>
</comment>
<proteinExistence type="predicted"/>
<reference evidence="2" key="1">
    <citation type="journal article" date="2014" name="Genome Announc.">
        <title>Genome sequence and annotation of Acremonium chrysogenum, producer of the beta-lactam antibiotic cephalosporin C.</title>
        <authorList>
            <person name="Terfehr D."/>
            <person name="Dahlmann T.A."/>
            <person name="Specht T."/>
            <person name="Zadra I."/>
            <person name="Kuernsteiner H."/>
            <person name="Kueck U."/>
        </authorList>
    </citation>
    <scope>NUCLEOTIDE SEQUENCE [LARGE SCALE GENOMIC DNA]</scope>
    <source>
        <strain evidence="2">ATCC 11550 / CBS 779.69 / DSM 880 / IAM 14645 / JCM 23072 / IMI 49137</strain>
    </source>
</reference>
<dbReference type="EMBL" id="JPKY01000045">
    <property type="protein sequence ID" value="KFH44607.1"/>
    <property type="molecule type" value="Genomic_DNA"/>
</dbReference>
<accession>A0A086T5H5</accession>
<dbReference type="AlphaFoldDB" id="A0A086T5H5"/>
<gene>
    <name evidence="1" type="ORF">ACRE_045590</name>
</gene>
<organism evidence="1 2">
    <name type="scientific">Hapsidospora chrysogenum (strain ATCC 11550 / CBS 779.69 / DSM 880 / IAM 14645 / JCM 23072 / IMI 49137)</name>
    <name type="common">Acremonium chrysogenum</name>
    <dbReference type="NCBI Taxonomy" id="857340"/>
    <lineage>
        <taxon>Eukaryota</taxon>
        <taxon>Fungi</taxon>
        <taxon>Dikarya</taxon>
        <taxon>Ascomycota</taxon>
        <taxon>Pezizomycotina</taxon>
        <taxon>Sordariomycetes</taxon>
        <taxon>Hypocreomycetidae</taxon>
        <taxon>Hypocreales</taxon>
        <taxon>Bionectriaceae</taxon>
        <taxon>Hapsidospora</taxon>
    </lineage>
</organism>
<keyword evidence="2" id="KW-1185">Reference proteome</keyword>